<keyword evidence="1" id="KW-0472">Membrane</keyword>
<evidence type="ECO:0000313" key="2">
    <source>
        <dbReference type="EMBL" id="PIR98311.1"/>
    </source>
</evidence>
<sequence length="143" mass="15813">MNEQQLIKQLNSLKEIRPDEGFASTLKAQLAIEEMDSSRFYLLSQSLVSSFSVGVAILLFIFIALGGVANTLKGPLFPTLEGVDKNTLASEASDIQNKIDKSINDVDYLSEDRKLARANISDTSYESSEDEEIDQLLEDAISY</sequence>
<proteinExistence type="predicted"/>
<reference evidence="3" key="1">
    <citation type="submission" date="2017-09" db="EMBL/GenBank/DDBJ databases">
        <title>Depth-based differentiation of microbial function through sediment-hosted aquifers and enrichment of novel symbionts in the deep terrestrial subsurface.</title>
        <authorList>
            <person name="Probst A.J."/>
            <person name="Ladd B."/>
            <person name="Jarett J.K."/>
            <person name="Geller-Mcgrath D.E."/>
            <person name="Sieber C.M.K."/>
            <person name="Emerson J.B."/>
            <person name="Anantharaman K."/>
            <person name="Thomas B.C."/>
            <person name="Malmstrom R."/>
            <person name="Stieglmeier M."/>
            <person name="Klingl A."/>
            <person name="Woyke T."/>
            <person name="Ryan C.M."/>
            <person name="Banfield J.F."/>
        </authorList>
    </citation>
    <scope>NUCLEOTIDE SEQUENCE [LARGE SCALE GENOMIC DNA]</scope>
</reference>
<keyword evidence="1" id="KW-1133">Transmembrane helix</keyword>
<gene>
    <name evidence="2" type="ORF">COT88_02240</name>
</gene>
<accession>A0A2H0VGW3</accession>
<keyword evidence="1" id="KW-0812">Transmembrane</keyword>
<comment type="caution">
    <text evidence="2">The sequence shown here is derived from an EMBL/GenBank/DDBJ whole genome shotgun (WGS) entry which is preliminary data.</text>
</comment>
<dbReference type="AlphaFoldDB" id="A0A2H0VGW3"/>
<feature type="transmembrane region" description="Helical" evidence="1">
    <location>
        <begin position="47"/>
        <end position="69"/>
    </location>
</feature>
<dbReference type="Proteomes" id="UP000230776">
    <property type="component" value="Unassembled WGS sequence"/>
</dbReference>
<evidence type="ECO:0000256" key="1">
    <source>
        <dbReference type="SAM" id="Phobius"/>
    </source>
</evidence>
<evidence type="ECO:0000313" key="3">
    <source>
        <dbReference type="Proteomes" id="UP000230776"/>
    </source>
</evidence>
<organism evidence="2 3">
    <name type="scientific">Candidatus Colwellbacteria bacterium CG10_big_fil_rev_8_21_14_0_10_41_28</name>
    <dbReference type="NCBI Taxonomy" id="1974539"/>
    <lineage>
        <taxon>Bacteria</taxon>
        <taxon>Candidatus Colwelliibacteriota</taxon>
    </lineage>
</organism>
<protein>
    <submittedName>
        <fullName evidence="2">Uncharacterized protein</fullName>
    </submittedName>
</protein>
<dbReference type="EMBL" id="PFAG01000022">
    <property type="protein sequence ID" value="PIR98311.1"/>
    <property type="molecule type" value="Genomic_DNA"/>
</dbReference>
<name>A0A2H0VGW3_9BACT</name>